<reference evidence="1 2" key="1">
    <citation type="submission" date="2016-12" db="EMBL/GenBank/DDBJ databases">
        <title>Characterization of two jumbo phages RP12 and RP31 infecting the phytopathogen Ralstonia solanacearum.</title>
        <authorList>
            <person name="Kawasaki T."/>
            <person name="Yoshikawa G."/>
            <person name="Ogata H."/>
            <person name="Yamada T."/>
        </authorList>
    </citation>
    <scope>NUCLEOTIDE SEQUENCE [LARGE SCALE GENOMIC DNA]</scope>
    <source>
        <strain evidence="1 2">RP12</strain>
    </source>
</reference>
<protein>
    <submittedName>
        <fullName evidence="1">Uncharacterized protein</fullName>
    </submittedName>
</protein>
<organism evidence="1 2">
    <name type="scientific">Ralstonia phage RP12</name>
    <dbReference type="NCBI Taxonomy" id="1923889"/>
    <lineage>
        <taxon>Viruses</taxon>
        <taxon>Duplodnaviria</taxon>
        <taxon>Heunggongvirae</taxon>
        <taxon>Uroviricota</taxon>
        <taxon>Caudoviricetes</taxon>
        <taxon>Chimalliviridae</taxon>
        <taxon>Ripduovirus</taxon>
        <taxon>Ripduovirus RP12</taxon>
    </lineage>
</organism>
<evidence type="ECO:0000313" key="2">
    <source>
        <dbReference type="Proteomes" id="UP000222831"/>
    </source>
</evidence>
<dbReference type="RefSeq" id="YP_009598833.1">
    <property type="nucleotide sequence ID" value="NC_041911.1"/>
</dbReference>
<dbReference type="KEGG" id="vg:40074535"/>
<dbReference type="EMBL" id="AP017924">
    <property type="protein sequence ID" value="BAW19114.1"/>
    <property type="molecule type" value="Genomic_DNA"/>
</dbReference>
<accession>A0A1L7N1H0</accession>
<keyword evidence="2" id="KW-1185">Reference proteome</keyword>
<evidence type="ECO:0000313" key="1">
    <source>
        <dbReference type="EMBL" id="BAW19114.1"/>
    </source>
</evidence>
<dbReference type="OrthoDB" id="11359at10239"/>
<dbReference type="Proteomes" id="UP000222831">
    <property type="component" value="Segment"/>
</dbReference>
<sequence>MDISLYLSLEPHMSNGMSVFQMDNFVIKDQITPYRKLRQIIVETRARLENITSIGFDIEELQIKKQQAEQAKEKVGSFNKLESQLQDVQIRRYEFELNRKQSILSQQNAEVQFFNDQLIKLADEHFGGKEKLLKELQDPNFHAVNEAHFWTHKLARGVHSDLINFGTINKGTLEAILNLPLEQQQSILSLAQGQAIVTQNALRDVRDQQLALQDR</sequence>
<name>A0A1L7N1H0_9CAUD</name>
<proteinExistence type="predicted"/>
<dbReference type="GeneID" id="40074535"/>